<dbReference type="InterPro" id="IPR040198">
    <property type="entry name" value="Fido_containing"/>
</dbReference>
<dbReference type="RefSeq" id="WP_090706600.1">
    <property type="nucleotide sequence ID" value="NZ_FNHH01000031.1"/>
</dbReference>
<gene>
    <name evidence="4" type="ORF">SAMN05421813_13140</name>
</gene>
<keyword evidence="2" id="KW-0547">Nucleotide-binding</keyword>
<evidence type="ECO:0000256" key="2">
    <source>
        <dbReference type="PIRSR" id="PIRSR640198-2"/>
    </source>
</evidence>
<dbReference type="EMBL" id="FNHH01000031">
    <property type="protein sequence ID" value="SDM97910.1"/>
    <property type="molecule type" value="Genomic_DNA"/>
</dbReference>
<dbReference type="STRING" id="990371.SAMN05421813_13140"/>
<dbReference type="PANTHER" id="PTHR13504:SF38">
    <property type="entry name" value="FIDO DOMAIN-CONTAINING PROTEIN"/>
    <property type="match status" value="1"/>
</dbReference>
<dbReference type="OrthoDB" id="9814400at2"/>
<protein>
    <submittedName>
        <fullName evidence="4">Fic/DOC family protein</fullName>
    </submittedName>
</protein>
<dbReference type="Proteomes" id="UP000199226">
    <property type="component" value="Unassembled WGS sequence"/>
</dbReference>
<proteinExistence type="predicted"/>
<reference evidence="5" key="1">
    <citation type="submission" date="2016-10" db="EMBL/GenBank/DDBJ databases">
        <authorList>
            <person name="Varghese N."/>
            <person name="Submissions S."/>
        </authorList>
    </citation>
    <scope>NUCLEOTIDE SEQUENCE [LARGE SCALE GENOMIC DNA]</scope>
    <source>
        <strain evidence="5">DSM 24536</strain>
    </source>
</reference>
<dbReference type="InterPro" id="IPR036597">
    <property type="entry name" value="Fido-like_dom_sf"/>
</dbReference>
<dbReference type="InterPro" id="IPR003812">
    <property type="entry name" value="Fido"/>
</dbReference>
<feature type="domain" description="Fido" evidence="3">
    <location>
        <begin position="357"/>
        <end position="501"/>
    </location>
</feature>
<feature type="binding site" evidence="2">
    <location>
        <begin position="447"/>
        <end position="454"/>
    </location>
    <ligand>
        <name>ATP</name>
        <dbReference type="ChEBI" id="CHEBI:30616"/>
    </ligand>
</feature>
<keyword evidence="2" id="KW-0067">ATP-binding</keyword>
<dbReference type="PANTHER" id="PTHR13504">
    <property type="entry name" value="FIDO DOMAIN-CONTAINING PROTEIN DDB_G0283145"/>
    <property type="match status" value="1"/>
</dbReference>
<feature type="active site" evidence="1">
    <location>
        <position position="443"/>
    </location>
</feature>
<evidence type="ECO:0000259" key="3">
    <source>
        <dbReference type="PROSITE" id="PS51459"/>
    </source>
</evidence>
<evidence type="ECO:0000313" key="5">
    <source>
        <dbReference type="Proteomes" id="UP000199226"/>
    </source>
</evidence>
<evidence type="ECO:0000256" key="1">
    <source>
        <dbReference type="PIRSR" id="PIRSR640198-1"/>
    </source>
</evidence>
<dbReference type="Gene3D" id="1.10.3290.10">
    <property type="entry name" value="Fido-like domain"/>
    <property type="match status" value="1"/>
</dbReference>
<organism evidence="4 5">
    <name type="scientific">Daejeonella rubra</name>
    <dbReference type="NCBI Taxonomy" id="990371"/>
    <lineage>
        <taxon>Bacteria</taxon>
        <taxon>Pseudomonadati</taxon>
        <taxon>Bacteroidota</taxon>
        <taxon>Sphingobacteriia</taxon>
        <taxon>Sphingobacteriales</taxon>
        <taxon>Sphingobacteriaceae</taxon>
        <taxon>Daejeonella</taxon>
    </lineage>
</organism>
<dbReference type="GO" id="GO:0005524">
    <property type="term" value="F:ATP binding"/>
    <property type="evidence" value="ECO:0007669"/>
    <property type="project" value="UniProtKB-KW"/>
</dbReference>
<dbReference type="PROSITE" id="PS51459">
    <property type="entry name" value="FIDO"/>
    <property type="match status" value="1"/>
</dbReference>
<accession>A0A1G9XMF7</accession>
<sequence>MATPAEKLADALDTLHALQNKGMVAIHTDDISTVYRQRLTKNGFLKEVLKGWYIPSHPDERPGDSTSWYANYWDFCSRYISEKYGNSYIVSADHSLQLHSGNQTVPAQLVIRAPEASNFKTDLPHHTSLFHMRGELPAADLREKQNGIMLYTLPAALVFCGQSIFTQSPTDARAALALIGDSSEVLTILLNGGHTTIAGRLCGAFRNIGRDRIANDILKAMKAADYDIRETDPFETKIDVGLSFKERSPYANRIRLMWNTMRNGVIEVSPRAPGIPQDKDTYLKAVEEVYVTDAYHSLSIERYRVTPELIERVRSGQWNSEGNKDDRQQKDAMAARGYWQAFQVVKESIHKILDGANAGTIADEEHQDWYRELFGPSVTAGILKAGDLAGYRTHQVYIGGSKHVPLNVPALRDAMPLLFELLASEPEASVRAVLGHFVFVNIHPYMDGNGRIGRFMMNVMLASGGYPWTVIPVEKRAEYMSCLETASVTGDITPFAKFIAELVQLGMDGKPAATLENIK</sequence>
<dbReference type="Pfam" id="PF02661">
    <property type="entry name" value="Fic"/>
    <property type="match status" value="1"/>
</dbReference>
<dbReference type="AlphaFoldDB" id="A0A1G9XMF7"/>
<dbReference type="SUPFAM" id="SSF140931">
    <property type="entry name" value="Fic-like"/>
    <property type="match status" value="1"/>
</dbReference>
<evidence type="ECO:0000313" key="4">
    <source>
        <dbReference type="EMBL" id="SDM97910.1"/>
    </source>
</evidence>
<keyword evidence="5" id="KW-1185">Reference proteome</keyword>
<name>A0A1G9XMF7_9SPHI</name>